<feature type="region of interest" description="Disordered" evidence="1">
    <location>
        <begin position="593"/>
        <end position="649"/>
    </location>
</feature>
<gene>
    <name evidence="3" type="ORF">HHK36_028042</name>
</gene>
<keyword evidence="2" id="KW-1133">Transmembrane helix</keyword>
<feature type="compositionally biased region" description="Basic and acidic residues" evidence="1">
    <location>
        <begin position="366"/>
        <end position="392"/>
    </location>
</feature>
<feature type="compositionally biased region" description="Polar residues" evidence="1">
    <location>
        <begin position="353"/>
        <end position="365"/>
    </location>
</feature>
<dbReference type="EMBL" id="JABCRI010000021">
    <property type="protein sequence ID" value="KAF8380554.1"/>
    <property type="molecule type" value="Genomic_DNA"/>
</dbReference>
<keyword evidence="4" id="KW-1185">Reference proteome</keyword>
<dbReference type="Pfam" id="PF05553">
    <property type="entry name" value="DUF761"/>
    <property type="match status" value="1"/>
</dbReference>
<feature type="compositionally biased region" description="Basic and acidic residues" evidence="1">
    <location>
        <begin position="318"/>
        <end position="328"/>
    </location>
</feature>
<evidence type="ECO:0000256" key="2">
    <source>
        <dbReference type="SAM" id="Phobius"/>
    </source>
</evidence>
<organism evidence="3 4">
    <name type="scientific">Tetracentron sinense</name>
    <name type="common">Spur-leaf</name>
    <dbReference type="NCBI Taxonomy" id="13715"/>
    <lineage>
        <taxon>Eukaryota</taxon>
        <taxon>Viridiplantae</taxon>
        <taxon>Streptophyta</taxon>
        <taxon>Embryophyta</taxon>
        <taxon>Tracheophyta</taxon>
        <taxon>Spermatophyta</taxon>
        <taxon>Magnoliopsida</taxon>
        <taxon>Trochodendrales</taxon>
        <taxon>Trochodendraceae</taxon>
        <taxon>Tetracentron</taxon>
    </lineage>
</organism>
<feature type="region of interest" description="Disordered" evidence="1">
    <location>
        <begin position="258"/>
        <end position="483"/>
    </location>
</feature>
<evidence type="ECO:0000313" key="4">
    <source>
        <dbReference type="Proteomes" id="UP000655225"/>
    </source>
</evidence>
<feature type="transmembrane region" description="Helical" evidence="2">
    <location>
        <begin position="36"/>
        <end position="53"/>
    </location>
</feature>
<evidence type="ECO:0000256" key="1">
    <source>
        <dbReference type="SAM" id="MobiDB-lite"/>
    </source>
</evidence>
<feature type="region of interest" description="Disordered" evidence="1">
    <location>
        <begin position="194"/>
        <end position="230"/>
    </location>
</feature>
<protein>
    <submittedName>
        <fullName evidence="3">Uncharacterized protein</fullName>
    </submittedName>
</protein>
<dbReference type="OrthoDB" id="1080706at2759"/>
<feature type="compositionally biased region" description="Polar residues" evidence="1">
    <location>
        <begin position="505"/>
        <end position="522"/>
    </location>
</feature>
<dbReference type="AlphaFoldDB" id="A0A834YFW4"/>
<evidence type="ECO:0000313" key="3">
    <source>
        <dbReference type="EMBL" id="KAF8380554.1"/>
    </source>
</evidence>
<feature type="compositionally biased region" description="Polar residues" evidence="1">
    <location>
        <begin position="398"/>
        <end position="418"/>
    </location>
</feature>
<sequence>MADADSYHKPQQQLVSKIGSSIPPNQEDPRKFSSHFIYKAFFVAVFLVVLPFFPSQAPQFINQNVLTRSWELLHLLLVGIAVSYGLFSRRNVETEKENQSKFDSAQNYVSKILQVSSVFDDEAESPFGSDENKVQTWNSRYFRGEPVVLVAQENSLLNEQNHSSSNISNKPLLLPVRSLRSRVSEQDDIESINEYSGFSGSLSGSSSSSKSSSNNSVKNRKREIEIPGPLDLEEKLKQSAVLPSPIPWRSRSGRMEMKEEVGTFSPPLYSLPPSVDDSEFDQFESRSFGSPLSWSSRASSTASSPKKLSPSHSLSPELRAKTVEDLGRKKSFYKPSPPPPPPPPPPISRRSPLITSNSIPMSSRFSSDKNDSKRSFKDELKDLSRNSRDDLPSRANLGLNSLNSEVQNRTHLNGSSMGKSVREITEGEPIAGARKAKDSMAGKRSKEVEGRKIGGFEQMSIRAGKQIRESPRLTPNPTISKYQEEEMKEFAEKVIIESEEDSDNDFQGSSDIEEAVSTTVSNARPDPNEVDKKADEFIAKFREQIRLQRIELIKKSSGQRSSRNSSSWVYLDLNGLRSPVLLRADHPLQQTKPELPLLLRTKKSTSTHLSPSSRLTSDHHLRLPSSPDRASNIAGELPVFEQPSSSPIC</sequence>
<keyword evidence="2" id="KW-0472">Membrane</keyword>
<feature type="region of interest" description="Disordered" evidence="1">
    <location>
        <begin position="499"/>
        <end position="529"/>
    </location>
</feature>
<reference evidence="3 4" key="1">
    <citation type="submission" date="2020-04" db="EMBL/GenBank/DDBJ databases">
        <title>Plant Genome Project.</title>
        <authorList>
            <person name="Zhang R.-G."/>
        </authorList>
    </citation>
    <scope>NUCLEOTIDE SEQUENCE [LARGE SCALE GENOMIC DNA]</scope>
    <source>
        <strain evidence="3">YNK0</strain>
        <tissue evidence="3">Leaf</tissue>
    </source>
</reference>
<feature type="compositionally biased region" description="Pro residues" evidence="1">
    <location>
        <begin position="335"/>
        <end position="347"/>
    </location>
</feature>
<dbReference type="PANTHER" id="PTHR34059:SF1">
    <property type="entry name" value="EXPRESSED PROTEIN"/>
    <property type="match status" value="1"/>
</dbReference>
<comment type="caution">
    <text evidence="3">The sequence shown here is derived from an EMBL/GenBank/DDBJ whole genome shotgun (WGS) entry which is preliminary data.</text>
</comment>
<dbReference type="OMA" id="NQYYRNE"/>
<proteinExistence type="predicted"/>
<accession>A0A834YFW4</accession>
<feature type="compositionally biased region" description="Low complexity" evidence="1">
    <location>
        <begin position="290"/>
        <end position="316"/>
    </location>
</feature>
<feature type="compositionally biased region" description="Low complexity" evidence="1">
    <location>
        <begin position="196"/>
        <end position="216"/>
    </location>
</feature>
<dbReference type="Proteomes" id="UP000655225">
    <property type="component" value="Unassembled WGS sequence"/>
</dbReference>
<dbReference type="InterPro" id="IPR008480">
    <property type="entry name" value="DUF761_pln"/>
</dbReference>
<dbReference type="PANTHER" id="PTHR34059">
    <property type="entry name" value="EXPRESSED PROTEIN"/>
    <property type="match status" value="1"/>
</dbReference>
<feature type="compositionally biased region" description="Basic and acidic residues" evidence="1">
    <location>
        <begin position="435"/>
        <end position="454"/>
    </location>
</feature>
<name>A0A834YFW4_TETSI</name>
<keyword evidence="2" id="KW-0812">Transmembrane</keyword>
<feature type="compositionally biased region" description="Polar residues" evidence="1">
    <location>
        <begin position="606"/>
        <end position="615"/>
    </location>
</feature>